<keyword evidence="1" id="KW-0175">Coiled coil</keyword>
<evidence type="ECO:0000313" key="3">
    <source>
        <dbReference type="Proteomes" id="UP000001396"/>
    </source>
</evidence>
<proteinExistence type="predicted"/>
<dbReference type="GeneID" id="8836308"/>
<organism evidence="2 3">
    <name type="scientific">Heterostelium pallidum (strain ATCC 26659 / Pp 5 / PN500)</name>
    <name type="common">Cellular slime mold</name>
    <name type="synonym">Polysphondylium pallidum</name>
    <dbReference type="NCBI Taxonomy" id="670386"/>
    <lineage>
        <taxon>Eukaryota</taxon>
        <taxon>Amoebozoa</taxon>
        <taxon>Evosea</taxon>
        <taxon>Eumycetozoa</taxon>
        <taxon>Dictyostelia</taxon>
        <taxon>Acytosteliales</taxon>
        <taxon>Acytosteliaceae</taxon>
        <taxon>Heterostelium</taxon>
    </lineage>
</organism>
<dbReference type="Proteomes" id="UP000001396">
    <property type="component" value="Plasmid PPN500"/>
</dbReference>
<reference evidence="2 3" key="1">
    <citation type="submission" date="2009-12" db="EMBL/GenBank/DDBJ databases">
        <title>Living fossils from the dawn of multicellularity.</title>
        <authorList>
            <person name="Gloeckner G."/>
            <person name="Schaap P."/>
            <person name="Noegel A.A."/>
            <person name="Felder M."/>
            <person name="Eichinger L."/>
            <person name="Heidel A.J."/>
            <person name="Platzer M."/>
        </authorList>
    </citation>
    <scope>NUCLEOTIDE SEQUENCE [LARGE SCALE GENOMIC DNA]</scope>
    <source>
        <strain evidence="3">ATCC 26659 / Pp 5 / PN500</strain>
        <plasmid evidence="3">Plasmid PPN500</plasmid>
    </source>
</reference>
<dbReference type="AlphaFoldDB" id="D3EMQ9"/>
<dbReference type="InParanoid" id="D3EMQ9"/>
<gene>
    <name evidence="2" type="ORF">PPL_03501</name>
</gene>
<geneLocation type="plasmid" evidence="2 3">
    <name>PPN500</name>
</geneLocation>
<dbReference type="EMBL" id="CP001838">
    <property type="protein sequence ID" value="ADC31708.1"/>
    <property type="molecule type" value="Genomic_DNA"/>
</dbReference>
<accession>D3EMQ9</accession>
<evidence type="ECO:0000256" key="1">
    <source>
        <dbReference type="SAM" id="Coils"/>
    </source>
</evidence>
<protein>
    <submittedName>
        <fullName evidence="2">Uncharacterized protein</fullName>
    </submittedName>
</protein>
<keyword evidence="2" id="KW-0614">Plasmid</keyword>
<sequence>MSATKPLKFEKANLLYIIHSNKVLNTYVKENKIIEIFKYIKQAIKDKTITTTLKPKSLSLQLIQKLVNLRVNLEDNKLIDQHGIHHFHSQDQALETIKQMHEVLINGHHTTTSLLFTKLKKECSCPNLYTLINSVMRKCEDEECIRRRKIEKVDHVQNELVKDNNLQVAENIMSESEASQLKEELKNAKKQMEDKDIIINQLKENNDKLNNALISSNKNNSLLQDNINKIVANNQDQNNQYKINNMVITNLLRNTDFPTAIREIEKEYVLFTGDLCYECISCVSKIRRKLLLLISPDKNALNKLASTLAAQRMNKHFEVVNQRNKECTIITKNPYNWISQQ</sequence>
<name>D3EMQ9_HETP5</name>
<evidence type="ECO:0000313" key="2">
    <source>
        <dbReference type="EMBL" id="ADC31708.1"/>
    </source>
</evidence>
<dbReference type="RefSeq" id="YP_003422572.1">
    <property type="nucleotide sequence ID" value="NC_013781.1"/>
</dbReference>
<keyword evidence="3" id="KW-1185">Reference proteome</keyword>
<feature type="coiled-coil region" evidence="1">
    <location>
        <begin position="171"/>
        <end position="219"/>
    </location>
</feature>